<dbReference type="GO" id="GO:0004113">
    <property type="term" value="F:2',3'-cyclic-nucleotide 3'-phosphodiesterase activity"/>
    <property type="evidence" value="ECO:0007669"/>
    <property type="project" value="TreeGrafter"/>
</dbReference>
<sequence>MSNLKILFLGDIFAKIGRQAVIKVLPELKKEYDPDLIIANAENIAHGQGVTEATLKEMQNAGIDYFTSGNHVWKKNDAYIIMNKKDSPLIRPANYPENTPGHGEKIIQVGVKNILIINLIGRVFFRENFDDPFRSVDKILDKYKNQDFAAIIVDFHAEATSEKRAMGFYLDGRVSAMIGSHTHVQTADDQILENGTAYISDVGMNGSKDSVIGLDKKIIIKNFLTQINEPGEIPETGLCQINGVYLEVNPKTQKAAKITRINQEVEI</sequence>
<dbReference type="InterPro" id="IPR029052">
    <property type="entry name" value="Metallo-depent_PP-like"/>
</dbReference>
<feature type="binding site" evidence="2">
    <location>
        <position position="70"/>
    </location>
    <ligand>
        <name>Fe cation</name>
        <dbReference type="ChEBI" id="CHEBI:24875"/>
        <label>2</label>
    </ligand>
</feature>
<name>A0A1G1XQX3_9BACT</name>
<accession>A0A1G1XQX3</accession>
<reference evidence="3 4" key="1">
    <citation type="journal article" date="2016" name="Nat. Commun.">
        <title>Thousands of microbial genomes shed light on interconnected biogeochemical processes in an aquifer system.</title>
        <authorList>
            <person name="Anantharaman K."/>
            <person name="Brown C.T."/>
            <person name="Hug L.A."/>
            <person name="Sharon I."/>
            <person name="Castelle C.J."/>
            <person name="Probst A.J."/>
            <person name="Thomas B.C."/>
            <person name="Singh A."/>
            <person name="Wilkins M.J."/>
            <person name="Karaoz U."/>
            <person name="Brodie E.L."/>
            <person name="Williams K.H."/>
            <person name="Hubbard S.S."/>
            <person name="Banfield J.F."/>
        </authorList>
    </citation>
    <scope>NUCLEOTIDE SEQUENCE [LARGE SCALE GENOMIC DNA]</scope>
</reference>
<proteinExistence type="predicted"/>
<evidence type="ECO:0000313" key="4">
    <source>
        <dbReference type="Proteomes" id="UP000176260"/>
    </source>
</evidence>
<dbReference type="PANTHER" id="PTHR36303">
    <property type="entry name" value="2',3'-CYCLIC-NUCLEOTIDE 2'-PHOSPHODIESTERASE"/>
    <property type="match status" value="1"/>
</dbReference>
<dbReference type="Gene3D" id="3.60.21.10">
    <property type="match status" value="1"/>
</dbReference>
<dbReference type="PANTHER" id="PTHR36303:SF1">
    <property type="entry name" value="2',3'-CYCLIC-NUCLEOTIDE 2'-PHOSPHODIESTERASE"/>
    <property type="match status" value="1"/>
</dbReference>
<evidence type="ECO:0000256" key="2">
    <source>
        <dbReference type="PIRSR" id="PIRSR004789-51"/>
    </source>
</evidence>
<gene>
    <name evidence="3" type="ORF">A2Y67_00395</name>
</gene>
<feature type="binding site" evidence="2">
    <location>
        <position position="183"/>
    </location>
    <ligand>
        <name>Fe cation</name>
        <dbReference type="ChEBI" id="CHEBI:24875"/>
        <label>1</label>
    </ligand>
</feature>
<dbReference type="GO" id="GO:0046872">
    <property type="term" value="F:metal ion binding"/>
    <property type="evidence" value="ECO:0007669"/>
    <property type="project" value="UniProtKB-KW"/>
</dbReference>
<dbReference type="SUPFAM" id="SSF56300">
    <property type="entry name" value="Metallo-dependent phosphatases"/>
    <property type="match status" value="1"/>
</dbReference>
<dbReference type="Pfam" id="PF13277">
    <property type="entry name" value="YmdB"/>
    <property type="match status" value="1"/>
</dbReference>
<feature type="binding site" evidence="2">
    <location>
        <position position="42"/>
    </location>
    <ligand>
        <name>Fe cation</name>
        <dbReference type="ChEBI" id="CHEBI:24875"/>
        <label>1</label>
    </ligand>
</feature>
<feature type="binding site" evidence="2">
    <location>
        <position position="42"/>
    </location>
    <ligand>
        <name>Fe cation</name>
        <dbReference type="ChEBI" id="CHEBI:24875"/>
        <label>2</label>
    </ligand>
</feature>
<dbReference type="NCBIfam" id="TIGR00282">
    <property type="entry name" value="TIGR00282 family metallophosphoesterase"/>
    <property type="match status" value="1"/>
</dbReference>
<evidence type="ECO:0000313" key="3">
    <source>
        <dbReference type="EMBL" id="OGY42479.1"/>
    </source>
</evidence>
<feature type="active site" description="Proton donor" evidence="1">
    <location>
        <position position="71"/>
    </location>
</feature>
<evidence type="ECO:0000256" key="1">
    <source>
        <dbReference type="PIRSR" id="PIRSR004789-50"/>
    </source>
</evidence>
<dbReference type="EMBL" id="MHIA01000013">
    <property type="protein sequence ID" value="OGY42479.1"/>
    <property type="molecule type" value="Genomic_DNA"/>
</dbReference>
<organism evidence="3 4">
    <name type="scientific">Candidatus Buchananbacteria bacterium RBG_13_39_9</name>
    <dbReference type="NCBI Taxonomy" id="1797531"/>
    <lineage>
        <taxon>Bacteria</taxon>
        <taxon>Candidatus Buchananiibacteriota</taxon>
    </lineage>
</organism>
<comment type="caution">
    <text evidence="3">The sequence shown here is derived from an EMBL/GenBank/DDBJ whole genome shotgun (WGS) entry which is preliminary data.</text>
</comment>
<feature type="binding site" evidence="2">
    <location>
        <position position="11"/>
    </location>
    <ligand>
        <name>Fe cation</name>
        <dbReference type="ChEBI" id="CHEBI:24875"/>
        <label>1</label>
    </ligand>
</feature>
<feature type="binding site" evidence="2">
    <location>
        <position position="156"/>
    </location>
    <ligand>
        <name>Fe cation</name>
        <dbReference type="ChEBI" id="CHEBI:24875"/>
        <label>2</label>
    </ligand>
</feature>
<feature type="binding site" evidence="2">
    <location>
        <position position="181"/>
    </location>
    <ligand>
        <name>Fe cation</name>
        <dbReference type="ChEBI" id="CHEBI:24875"/>
        <label>2</label>
    </ligand>
</feature>
<protein>
    <submittedName>
        <fullName evidence="3">Metallophosphoesterase</fullName>
    </submittedName>
</protein>
<dbReference type="Proteomes" id="UP000176260">
    <property type="component" value="Unassembled WGS sequence"/>
</dbReference>
<dbReference type="InterPro" id="IPR005235">
    <property type="entry name" value="YmdB-like"/>
</dbReference>
<keyword evidence="2" id="KW-0479">Metal-binding</keyword>
<dbReference type="PIRSF" id="PIRSF004789">
    <property type="entry name" value="DR1281"/>
    <property type="match status" value="1"/>
</dbReference>
<feature type="binding site" evidence="2">
    <location>
        <position position="43"/>
    </location>
    <ligand>
        <name>Fe cation</name>
        <dbReference type="ChEBI" id="CHEBI:24875"/>
        <label>1</label>
    </ligand>
</feature>
<dbReference type="AlphaFoldDB" id="A0A1G1XQX3"/>